<organism evidence="1 2">
    <name type="scientific">Strongyloides venezuelensis</name>
    <name type="common">Threadworm</name>
    <dbReference type="NCBI Taxonomy" id="75913"/>
    <lineage>
        <taxon>Eukaryota</taxon>
        <taxon>Metazoa</taxon>
        <taxon>Ecdysozoa</taxon>
        <taxon>Nematoda</taxon>
        <taxon>Chromadorea</taxon>
        <taxon>Rhabditida</taxon>
        <taxon>Tylenchina</taxon>
        <taxon>Panagrolaimomorpha</taxon>
        <taxon>Strongyloidoidea</taxon>
        <taxon>Strongyloididae</taxon>
        <taxon>Strongyloides</taxon>
    </lineage>
</organism>
<reference evidence="2" key="2">
    <citation type="submission" date="2015-08" db="UniProtKB">
        <authorList>
            <consortium name="WormBaseParasite"/>
        </authorList>
    </citation>
    <scope>IDENTIFICATION</scope>
</reference>
<dbReference type="PANTHER" id="PTHR11439:SF470">
    <property type="entry name" value="CYSTEINE-RICH RLK (RECEPTOR-LIKE PROTEIN KINASE) 8"/>
    <property type="match status" value="1"/>
</dbReference>
<reference evidence="1" key="1">
    <citation type="submission" date="2014-07" db="EMBL/GenBank/DDBJ databases">
        <authorList>
            <person name="Martin A.A"/>
            <person name="De Silva N."/>
        </authorList>
    </citation>
    <scope>NUCLEOTIDE SEQUENCE</scope>
</reference>
<accession>A0A0K0FCE5</accession>
<evidence type="ECO:0000313" key="1">
    <source>
        <dbReference type="Proteomes" id="UP000035680"/>
    </source>
</evidence>
<protein>
    <submittedName>
        <fullName evidence="2">RT_RNaseH_2 domain-containing protein</fullName>
    </submittedName>
</protein>
<dbReference type="AlphaFoldDB" id="A0A0K0FCE5"/>
<name>A0A0K0FCE5_STRVS</name>
<proteinExistence type="predicted"/>
<dbReference type="Proteomes" id="UP000035680">
    <property type="component" value="Unassembled WGS sequence"/>
</dbReference>
<keyword evidence="1" id="KW-1185">Reference proteome</keyword>
<evidence type="ECO:0000313" key="2">
    <source>
        <dbReference type="WBParaSite" id="SVE_0651000.1"/>
    </source>
</evidence>
<dbReference type="STRING" id="75913.A0A0K0FCE5"/>
<sequence length="115" mass="13405">MIKSDYLNEKQHSDFRKIIEKLSYISNLSRPDITFSVNYLQRVLEKPRNCHLSIALNIISYLMKFPDLSIHFKKSKHHPLEVYCDASYASLKDAYSTTGIIIMVYGAPVYWATKK</sequence>
<dbReference type="PANTHER" id="PTHR11439">
    <property type="entry name" value="GAG-POL-RELATED RETROTRANSPOSON"/>
    <property type="match status" value="1"/>
</dbReference>
<dbReference type="WBParaSite" id="SVE_0651000.1">
    <property type="protein sequence ID" value="SVE_0651000.1"/>
    <property type="gene ID" value="SVE_0651000"/>
</dbReference>